<dbReference type="SMART" id="SM00363">
    <property type="entry name" value="S4"/>
    <property type="match status" value="1"/>
</dbReference>
<comment type="function">
    <text evidence="7">With S5 and S12 plays an important role in translational accuracy.</text>
</comment>
<dbReference type="InterPro" id="IPR001912">
    <property type="entry name" value="Ribosomal_uS4_N"/>
</dbReference>
<keyword evidence="11" id="KW-0934">Plastid</keyword>
<comment type="subcellular location">
    <subcellularLocation>
        <location evidence="7">Plastid</location>
        <location evidence="7">Chloroplast</location>
    </subcellularLocation>
</comment>
<gene>
    <name evidence="7 11" type="primary">rps4</name>
</gene>
<dbReference type="FunFam" id="3.10.290.10:FF:000001">
    <property type="entry name" value="30S ribosomal protein S4"/>
    <property type="match status" value="1"/>
</dbReference>
<dbReference type="GO" id="GO:0006412">
    <property type="term" value="P:translation"/>
    <property type="evidence" value="ECO:0007669"/>
    <property type="project" value="UniProtKB-UniRule"/>
</dbReference>
<dbReference type="InterPro" id="IPR002942">
    <property type="entry name" value="S4_RNA-bd"/>
</dbReference>
<dbReference type="Gene3D" id="3.10.290.10">
    <property type="entry name" value="RNA-binding S4 domain"/>
    <property type="match status" value="1"/>
</dbReference>
<name>A0A4D6C5R7_9CHLO</name>
<evidence type="ECO:0000256" key="5">
    <source>
        <dbReference type="ARBA" id="ARBA00023274"/>
    </source>
</evidence>
<comment type="function">
    <text evidence="7">One of the primary rRNA binding proteins, it binds directly to 16S rRNA where it nucleates assembly of the body of the 30S subunit.</text>
</comment>
<evidence type="ECO:0000259" key="10">
    <source>
        <dbReference type="SMART" id="SM01390"/>
    </source>
</evidence>
<dbReference type="PROSITE" id="PS00632">
    <property type="entry name" value="RIBOSOMAL_S4"/>
    <property type="match status" value="1"/>
</dbReference>
<dbReference type="EMBL" id="MK085994">
    <property type="protein sequence ID" value="QBX98223.1"/>
    <property type="molecule type" value="Genomic_DNA"/>
</dbReference>
<comment type="subunit">
    <text evidence="7">Part of the 30S ribosomal subunit. Contacts protein S5. The interaction surface between S4 and S5 is involved in control of translational fidelity.</text>
</comment>
<keyword evidence="2 7" id="KW-0699">rRNA-binding</keyword>
<dbReference type="InterPro" id="IPR005709">
    <property type="entry name" value="Ribosomal_uS4_bac-type"/>
</dbReference>
<dbReference type="GO" id="GO:0019843">
    <property type="term" value="F:rRNA binding"/>
    <property type="evidence" value="ECO:0007669"/>
    <property type="project" value="UniProtKB-UniRule"/>
</dbReference>
<evidence type="ECO:0000259" key="9">
    <source>
        <dbReference type="SMART" id="SM00363"/>
    </source>
</evidence>
<dbReference type="NCBIfam" id="TIGR01017">
    <property type="entry name" value="rpsD_bact"/>
    <property type="match status" value="1"/>
</dbReference>
<geneLocation type="chloroplast" evidence="11"/>
<dbReference type="InterPro" id="IPR036986">
    <property type="entry name" value="S4_RNA-bd_sf"/>
</dbReference>
<dbReference type="InterPro" id="IPR022801">
    <property type="entry name" value="Ribosomal_uS4"/>
</dbReference>
<dbReference type="InterPro" id="IPR018079">
    <property type="entry name" value="Ribosomal_uS4_CS"/>
</dbReference>
<dbReference type="PROSITE" id="PS50889">
    <property type="entry name" value="S4"/>
    <property type="match status" value="1"/>
</dbReference>
<evidence type="ECO:0000256" key="6">
    <source>
        <dbReference type="ARBA" id="ARBA00035158"/>
    </source>
</evidence>
<evidence type="ECO:0000256" key="1">
    <source>
        <dbReference type="ARBA" id="ARBA00007465"/>
    </source>
</evidence>
<reference evidence="11" key="1">
    <citation type="journal article" date="2019" name="Genome Biol. Evol.">
        <title>Tracing the Evolution of the Plastome and Mitogenome in the Chloropicophyceae Uncovered Convergent tRNA Gene Losses and a Variant Plastid Genetic Code.</title>
        <authorList>
            <person name="Turmel M."/>
            <person name="Dos Santos A.L."/>
            <person name="Otis C."/>
            <person name="Sergerie R."/>
            <person name="Lemieux C."/>
        </authorList>
    </citation>
    <scope>NUCLEOTIDE SEQUENCE</scope>
</reference>
<feature type="domain" description="RNA-binding S4" evidence="9">
    <location>
        <begin position="83"/>
        <end position="146"/>
    </location>
</feature>
<keyword evidence="11" id="KW-0150">Chloroplast</keyword>
<keyword evidence="4 7" id="KW-0689">Ribosomal protein</keyword>
<protein>
    <recommendedName>
        <fullName evidence="6 7">Small ribosomal subunit protein uS4c</fullName>
    </recommendedName>
</protein>
<dbReference type="GeneID" id="40351191"/>
<evidence type="ECO:0000256" key="2">
    <source>
        <dbReference type="ARBA" id="ARBA00022730"/>
    </source>
</evidence>
<dbReference type="HAMAP" id="MF_01306_B">
    <property type="entry name" value="Ribosomal_uS4_B"/>
    <property type="match status" value="1"/>
</dbReference>
<dbReference type="AlphaFoldDB" id="A0A4D6C5R7"/>
<evidence type="ECO:0000256" key="8">
    <source>
        <dbReference type="RuleBase" id="RU003699"/>
    </source>
</evidence>
<feature type="domain" description="Small ribosomal subunit protein uS4 N-terminal" evidence="10">
    <location>
        <begin position="3"/>
        <end position="82"/>
    </location>
</feature>
<dbReference type="Pfam" id="PF01479">
    <property type="entry name" value="S4"/>
    <property type="match status" value="1"/>
</dbReference>
<sequence length="196" mass="22217">MARYRGPRVKIVKRLGNLPGLTRKTPKRRPMRPRLSQYGIRLCEKQKLRFHYGLSENQLVRYVKKAKQASGSTSRSLMKSLELRLDNIIFRLGFAPTVIAARQLVTHGHILVNGKSINIPSYGCCIGDSVEVKPVKKSQTLVENLTQITAQRTKRTALPPHLNVRPDGLSGKIQSDPRMDWSGLQINELLVVEYYS</sequence>
<keyword evidence="5 7" id="KW-0687">Ribonucleoprotein</keyword>
<dbReference type="CDD" id="cd00165">
    <property type="entry name" value="S4"/>
    <property type="match status" value="1"/>
</dbReference>
<dbReference type="GO" id="GO:0042274">
    <property type="term" value="P:ribosomal small subunit biogenesis"/>
    <property type="evidence" value="ECO:0007669"/>
    <property type="project" value="TreeGrafter"/>
</dbReference>
<dbReference type="SUPFAM" id="SSF55174">
    <property type="entry name" value="Alpha-L RNA-binding motif"/>
    <property type="match status" value="1"/>
</dbReference>
<dbReference type="Gene3D" id="1.10.1050.10">
    <property type="entry name" value="Ribosomal Protein S4 Delta 41, Chain A, domain 1"/>
    <property type="match status" value="1"/>
</dbReference>
<comment type="similarity">
    <text evidence="1 7 8">Belongs to the universal ribosomal protein uS4 family.</text>
</comment>
<dbReference type="GO" id="GO:0003735">
    <property type="term" value="F:structural constituent of ribosome"/>
    <property type="evidence" value="ECO:0007669"/>
    <property type="project" value="InterPro"/>
</dbReference>
<dbReference type="PANTHER" id="PTHR11831:SF4">
    <property type="entry name" value="SMALL RIBOSOMAL SUBUNIT PROTEIN US4M"/>
    <property type="match status" value="1"/>
</dbReference>
<dbReference type="SMART" id="SM01390">
    <property type="entry name" value="Ribosomal_S4"/>
    <property type="match status" value="1"/>
</dbReference>
<dbReference type="PANTHER" id="PTHR11831">
    <property type="entry name" value="30S 40S RIBOSOMAL PROTEIN"/>
    <property type="match status" value="1"/>
</dbReference>
<proteinExistence type="inferred from homology"/>
<dbReference type="GO" id="GO:0009507">
    <property type="term" value="C:chloroplast"/>
    <property type="evidence" value="ECO:0007669"/>
    <property type="project" value="UniProtKB-SubCell"/>
</dbReference>
<dbReference type="NCBIfam" id="NF003717">
    <property type="entry name" value="PRK05327.1"/>
    <property type="match status" value="1"/>
</dbReference>
<evidence type="ECO:0000256" key="3">
    <source>
        <dbReference type="ARBA" id="ARBA00022884"/>
    </source>
</evidence>
<accession>A0A4D6C5R7</accession>
<dbReference type="RefSeq" id="YP_009646492.1">
    <property type="nucleotide sequence ID" value="NC_042488.1"/>
</dbReference>
<evidence type="ECO:0000256" key="4">
    <source>
        <dbReference type="ARBA" id="ARBA00022980"/>
    </source>
</evidence>
<evidence type="ECO:0000313" key="11">
    <source>
        <dbReference type="EMBL" id="QBX98223.1"/>
    </source>
</evidence>
<organism evidence="11">
    <name type="scientific">Chloropicon maureeniae</name>
    <dbReference type="NCBI Taxonomy" id="1461542"/>
    <lineage>
        <taxon>Eukaryota</taxon>
        <taxon>Viridiplantae</taxon>
        <taxon>Chlorophyta</taxon>
        <taxon>Chloropicophyceae</taxon>
        <taxon>Chloropicales</taxon>
        <taxon>Chloropicaceae</taxon>
        <taxon>Chloropicon</taxon>
    </lineage>
</organism>
<dbReference type="FunFam" id="1.10.1050.10:FF:000002">
    <property type="entry name" value="30S ribosomal protein S4, chloroplastic"/>
    <property type="match status" value="1"/>
</dbReference>
<dbReference type="Pfam" id="PF00163">
    <property type="entry name" value="Ribosomal_S4"/>
    <property type="match status" value="1"/>
</dbReference>
<dbReference type="GO" id="GO:0015935">
    <property type="term" value="C:small ribosomal subunit"/>
    <property type="evidence" value="ECO:0007669"/>
    <property type="project" value="InterPro"/>
</dbReference>
<keyword evidence="3 7" id="KW-0694">RNA-binding</keyword>
<evidence type="ECO:0000256" key="7">
    <source>
        <dbReference type="HAMAP-Rule" id="MF_01306"/>
    </source>
</evidence>